<sequence>MAAMTATTLHHLVQPPMLITGMSGAGLSTAAKVFEDRDWYVAHNLPPELILQLASLCDAEDSPVSKVAMVTDVRARMFRGNMLQTLEELRARGLAPTILFLDARDDVLIKRFDSVRRTHPLQGEDTLLEGIARERRVLSEIKEDADVTLDTSDLSVHDLRRRIEETFGRSVDKRRHVTVQSFGFKHGVPRDSDITVDVRFLPNPYWKPELRAYRGTDAAVAQYVLEQQDAEPFVRNFLQMLDSMQQGYRHEGKNFVTVSIGCTGGHHRSVAISEEIGRRLREREDLSVNIVHRDIARD</sequence>
<dbReference type="NCBIfam" id="NF003828">
    <property type="entry name" value="PRK05416.1"/>
    <property type="match status" value="1"/>
</dbReference>
<name>A0A0Q0UFM5_9CORY</name>
<feature type="binding site" evidence="4">
    <location>
        <begin position="72"/>
        <end position="75"/>
    </location>
    <ligand>
        <name>GTP</name>
        <dbReference type="ChEBI" id="CHEBI:37565"/>
    </ligand>
</feature>
<dbReference type="InterPro" id="IPR053931">
    <property type="entry name" value="RapZ_C"/>
</dbReference>
<comment type="caution">
    <text evidence="4">Lacks conserved residue(s) required for the propagation of feature annotation.</text>
</comment>
<evidence type="ECO:0000256" key="4">
    <source>
        <dbReference type="HAMAP-Rule" id="MF_00636"/>
    </source>
</evidence>
<dbReference type="Pfam" id="PF22740">
    <property type="entry name" value="PapZ_C"/>
    <property type="match status" value="1"/>
</dbReference>
<dbReference type="Pfam" id="PF03668">
    <property type="entry name" value="RapZ-like_N"/>
    <property type="match status" value="1"/>
</dbReference>
<comment type="caution">
    <text evidence="7">The sequence shown here is derived from an EMBL/GenBank/DDBJ whole genome shotgun (WGS) entry which is preliminary data.</text>
</comment>
<keyword evidence="2 4" id="KW-0067">ATP-binding</keyword>
<evidence type="ECO:0000313" key="8">
    <source>
        <dbReference type="Proteomes" id="UP000050517"/>
    </source>
</evidence>
<organism evidence="7 8">
    <name type="scientific">Corynebacterium oculi</name>
    <dbReference type="NCBI Taxonomy" id="1544416"/>
    <lineage>
        <taxon>Bacteria</taxon>
        <taxon>Bacillati</taxon>
        <taxon>Actinomycetota</taxon>
        <taxon>Actinomycetes</taxon>
        <taxon>Mycobacteriales</taxon>
        <taxon>Corynebacteriaceae</taxon>
        <taxon>Corynebacterium</taxon>
    </lineage>
</organism>
<keyword evidence="3 4" id="KW-0342">GTP-binding</keyword>
<keyword evidence="1 4" id="KW-0547">Nucleotide-binding</keyword>
<proteinExistence type="inferred from homology"/>
<accession>A0A0Q0UFM5</accession>
<evidence type="ECO:0000259" key="6">
    <source>
        <dbReference type="Pfam" id="PF22740"/>
    </source>
</evidence>
<evidence type="ECO:0000256" key="3">
    <source>
        <dbReference type="ARBA" id="ARBA00023134"/>
    </source>
</evidence>
<evidence type="ECO:0000313" key="7">
    <source>
        <dbReference type="EMBL" id="KQB85526.1"/>
    </source>
</evidence>
<dbReference type="GO" id="GO:0005525">
    <property type="term" value="F:GTP binding"/>
    <property type="evidence" value="ECO:0007669"/>
    <property type="project" value="UniProtKB-UniRule"/>
</dbReference>
<dbReference type="SUPFAM" id="SSF52540">
    <property type="entry name" value="P-loop containing nucleoside triphosphate hydrolases"/>
    <property type="match status" value="1"/>
</dbReference>
<dbReference type="InterPro" id="IPR005337">
    <property type="entry name" value="RapZ-like"/>
</dbReference>
<dbReference type="PANTHER" id="PTHR30448">
    <property type="entry name" value="RNASE ADAPTER PROTEIN RAPZ"/>
    <property type="match status" value="1"/>
</dbReference>
<reference evidence="7 8" key="1">
    <citation type="submission" date="2015-10" db="EMBL/GenBank/DDBJ databases">
        <title>Corynebacteirum lowii and Corynebacterium oculi species nova, derived from human clinical disease and and emended description of Corynebacterium mastiditis.</title>
        <authorList>
            <person name="Bernard K."/>
            <person name="Pacheco A.L."/>
            <person name="Mcdougall C."/>
            <person name="Burtx T."/>
            <person name="Weibe D."/>
            <person name="Tyler S."/>
            <person name="Olson A.B."/>
            <person name="Cnockaert M."/>
            <person name="Eguchi H."/>
            <person name="Kuwahara T."/>
            <person name="Nakayama-Imaohji H."/>
            <person name="Boudewijins M."/>
            <person name="Van Hoecke F."/>
            <person name="Bernier A.-M."/>
            <person name="Vandamme P."/>
        </authorList>
    </citation>
    <scope>NUCLEOTIDE SEQUENCE [LARGE SCALE GENOMIC DNA]</scope>
    <source>
        <strain evidence="7 8">NML 130210</strain>
    </source>
</reference>
<evidence type="ECO:0000256" key="1">
    <source>
        <dbReference type="ARBA" id="ARBA00022741"/>
    </source>
</evidence>
<dbReference type="InterPro" id="IPR053930">
    <property type="entry name" value="RapZ-like_N"/>
</dbReference>
<dbReference type="AlphaFoldDB" id="A0A0Q0UFM5"/>
<dbReference type="InterPro" id="IPR027417">
    <property type="entry name" value="P-loop_NTPase"/>
</dbReference>
<evidence type="ECO:0000256" key="2">
    <source>
        <dbReference type="ARBA" id="ARBA00022840"/>
    </source>
</evidence>
<dbReference type="PIRSF" id="PIRSF005052">
    <property type="entry name" value="P-loopkin"/>
    <property type="match status" value="1"/>
</dbReference>
<dbReference type="EMBL" id="LKST01000001">
    <property type="protein sequence ID" value="KQB85526.1"/>
    <property type="molecule type" value="Genomic_DNA"/>
</dbReference>
<dbReference type="HAMAP" id="MF_00636">
    <property type="entry name" value="RapZ_like"/>
    <property type="match status" value="1"/>
</dbReference>
<dbReference type="GO" id="GO:0005524">
    <property type="term" value="F:ATP binding"/>
    <property type="evidence" value="ECO:0007669"/>
    <property type="project" value="UniProtKB-UniRule"/>
</dbReference>
<dbReference type="STRING" id="1544416.Cocul_00672"/>
<gene>
    <name evidence="7" type="ORF">Cocul_00672</name>
</gene>
<evidence type="ECO:0000259" key="5">
    <source>
        <dbReference type="Pfam" id="PF03668"/>
    </source>
</evidence>
<keyword evidence="8" id="KW-1185">Reference proteome</keyword>
<dbReference type="PATRIC" id="fig|1544416.3.peg.673"/>
<feature type="domain" description="RapZ-like N-terminal" evidence="5">
    <location>
        <begin position="17"/>
        <end position="168"/>
    </location>
</feature>
<feature type="domain" description="RapZ C-terminal" evidence="6">
    <location>
        <begin position="176"/>
        <end position="295"/>
    </location>
</feature>
<dbReference type="Proteomes" id="UP000050517">
    <property type="component" value="Unassembled WGS sequence"/>
</dbReference>
<protein>
    <submittedName>
        <fullName evidence="7">GlmZ(SRNA)-inactivating NTPase</fullName>
    </submittedName>
</protein>
<dbReference type="PANTHER" id="PTHR30448:SF0">
    <property type="entry name" value="RNASE ADAPTER PROTEIN RAPZ"/>
    <property type="match status" value="1"/>
</dbReference>